<dbReference type="Proteomes" id="UP001465331">
    <property type="component" value="Unassembled WGS sequence"/>
</dbReference>
<comment type="function">
    <text evidence="6">Involved in transcription antitermination. Required for transcription of ribosomal RNA (rRNA) genes. Binds specifically to the boxA antiterminator sequence of the ribosomal RNA (rrn) operons.</text>
</comment>
<keyword evidence="2 6" id="KW-0889">Transcription antitermination</keyword>
<evidence type="ECO:0000259" key="8">
    <source>
        <dbReference type="Pfam" id="PF01029"/>
    </source>
</evidence>
<name>A0ABV2AAK8_9GAMM</name>
<feature type="domain" description="NusB/RsmB/TIM44" evidence="8">
    <location>
        <begin position="33"/>
        <end position="157"/>
    </location>
</feature>
<reference evidence="9 10" key="1">
    <citation type="submission" date="2024-06" db="EMBL/GenBank/DDBJ databases">
        <authorList>
            <person name="Li Z."/>
            <person name="Jiang Y."/>
        </authorList>
    </citation>
    <scope>NUCLEOTIDE SEQUENCE [LARGE SCALE GENOMIC DNA]</scope>
    <source>
        <strain evidence="9 10">HSW-8</strain>
    </source>
</reference>
<dbReference type="InterPro" id="IPR006027">
    <property type="entry name" value="NusB_RsmB_TIM44"/>
</dbReference>
<dbReference type="HAMAP" id="MF_00073">
    <property type="entry name" value="NusB"/>
    <property type="match status" value="1"/>
</dbReference>
<evidence type="ECO:0000256" key="3">
    <source>
        <dbReference type="ARBA" id="ARBA00022884"/>
    </source>
</evidence>
<proteinExistence type="inferred from homology"/>
<sequence length="164" mass="18103">MSSSNGPDAGAQGTRMRASARGEAPHPSRRGLARRVTVQALYQWLVNETAPAALLKQFREQDEGLGRADPVYFEELLTGVVAHAPELTIEIVPHLDRALNQLDPVEHAILLLGAFELRHKPEVPWKVVVNEAVNLAKTFGAEDGYKFVNGVLDKLARQLRPHET</sequence>
<evidence type="ECO:0000256" key="5">
    <source>
        <dbReference type="ARBA" id="ARBA00023163"/>
    </source>
</evidence>
<evidence type="ECO:0000256" key="2">
    <source>
        <dbReference type="ARBA" id="ARBA00022814"/>
    </source>
</evidence>
<dbReference type="InterPro" id="IPR011605">
    <property type="entry name" value="NusB_fam"/>
</dbReference>
<dbReference type="EMBL" id="JBEPIJ010000009">
    <property type="protein sequence ID" value="MES0874184.1"/>
    <property type="molecule type" value="Genomic_DNA"/>
</dbReference>
<keyword evidence="4 6" id="KW-0805">Transcription regulation</keyword>
<keyword evidence="5 6" id="KW-0804">Transcription</keyword>
<dbReference type="Pfam" id="PF01029">
    <property type="entry name" value="NusB"/>
    <property type="match status" value="1"/>
</dbReference>
<dbReference type="InterPro" id="IPR035926">
    <property type="entry name" value="NusB-like_sf"/>
</dbReference>
<evidence type="ECO:0000256" key="7">
    <source>
        <dbReference type="SAM" id="MobiDB-lite"/>
    </source>
</evidence>
<dbReference type="PANTHER" id="PTHR11078">
    <property type="entry name" value="N UTILIZATION SUBSTANCE PROTEIN B-RELATED"/>
    <property type="match status" value="1"/>
</dbReference>
<comment type="caution">
    <text evidence="9">The sequence shown here is derived from an EMBL/GenBank/DDBJ whole genome shotgun (WGS) entry which is preliminary data.</text>
</comment>
<evidence type="ECO:0000256" key="4">
    <source>
        <dbReference type="ARBA" id="ARBA00023015"/>
    </source>
</evidence>
<evidence type="ECO:0000313" key="9">
    <source>
        <dbReference type="EMBL" id="MES0874184.1"/>
    </source>
</evidence>
<dbReference type="Gene3D" id="1.10.940.10">
    <property type="entry name" value="NusB-like"/>
    <property type="match status" value="1"/>
</dbReference>
<accession>A0ABV2AAK8</accession>
<evidence type="ECO:0000256" key="1">
    <source>
        <dbReference type="ARBA" id="ARBA00005952"/>
    </source>
</evidence>
<feature type="region of interest" description="Disordered" evidence="7">
    <location>
        <begin position="1"/>
        <end position="30"/>
    </location>
</feature>
<organism evidence="9 10">
    <name type="scientific">Sinimarinibacterium thermocellulolyticum</name>
    <dbReference type="NCBI Taxonomy" id="3170016"/>
    <lineage>
        <taxon>Bacteria</taxon>
        <taxon>Pseudomonadati</taxon>
        <taxon>Pseudomonadota</taxon>
        <taxon>Gammaproteobacteria</taxon>
        <taxon>Nevskiales</taxon>
        <taxon>Nevskiaceae</taxon>
        <taxon>Sinimarinibacterium</taxon>
    </lineage>
</organism>
<evidence type="ECO:0000313" key="10">
    <source>
        <dbReference type="Proteomes" id="UP001465331"/>
    </source>
</evidence>
<dbReference type="PANTHER" id="PTHR11078:SF3">
    <property type="entry name" value="ANTITERMINATION NUSB DOMAIN-CONTAINING PROTEIN"/>
    <property type="match status" value="1"/>
</dbReference>
<evidence type="ECO:0000256" key="6">
    <source>
        <dbReference type="HAMAP-Rule" id="MF_00073"/>
    </source>
</evidence>
<protein>
    <recommendedName>
        <fullName evidence="6">Transcription antitermination protein NusB</fullName>
    </recommendedName>
    <alternativeName>
        <fullName evidence="6">Antitermination factor NusB</fullName>
    </alternativeName>
</protein>
<keyword evidence="3 6" id="KW-0694">RNA-binding</keyword>
<gene>
    <name evidence="6 9" type="primary">nusB</name>
    <name evidence="9" type="ORF">ABSH63_09230</name>
</gene>
<keyword evidence="10" id="KW-1185">Reference proteome</keyword>
<dbReference type="SUPFAM" id="SSF48013">
    <property type="entry name" value="NusB-like"/>
    <property type="match status" value="1"/>
</dbReference>
<dbReference type="NCBIfam" id="TIGR01951">
    <property type="entry name" value="nusB"/>
    <property type="match status" value="1"/>
</dbReference>
<comment type="similarity">
    <text evidence="1 6">Belongs to the NusB family.</text>
</comment>